<dbReference type="OrthoDB" id="10494209at2759"/>
<accession>A0A4U8UXQ9</accession>
<feature type="region of interest" description="Disordered" evidence="1">
    <location>
        <begin position="1"/>
        <end position="27"/>
    </location>
</feature>
<reference evidence="2 3" key="1">
    <citation type="journal article" date="2015" name="Genome Biol.">
        <title>Comparative genomics of Steinernema reveals deeply conserved gene regulatory networks.</title>
        <authorList>
            <person name="Dillman A.R."/>
            <person name="Macchietto M."/>
            <person name="Porter C.F."/>
            <person name="Rogers A."/>
            <person name="Williams B."/>
            <person name="Antoshechkin I."/>
            <person name="Lee M.M."/>
            <person name="Goodwin Z."/>
            <person name="Lu X."/>
            <person name="Lewis E.E."/>
            <person name="Goodrich-Blair H."/>
            <person name="Stock S.P."/>
            <person name="Adams B.J."/>
            <person name="Sternberg P.W."/>
            <person name="Mortazavi A."/>
        </authorList>
    </citation>
    <scope>NUCLEOTIDE SEQUENCE [LARGE SCALE GENOMIC DNA]</scope>
    <source>
        <strain evidence="2 3">ALL</strain>
    </source>
</reference>
<dbReference type="Proteomes" id="UP000298663">
    <property type="component" value="Unassembled WGS sequence"/>
</dbReference>
<sequence length="723" mass="82010">MLSPDRTCESAVEPMEVDEKPTAVDDASANAIRSMLKEYDQRMQNRENDDSSRSQSPVITFQDIVKKYKPEIDTTPLADVSRTAPSDGKGYYSQDEFQALTVEIAELKNSRKRQAQCTLASLSERASPLGHSLLKFDVEYMNHCWKECLTILIQMYKSDPKSPEVAERIRKICGDVLSSNKRKAFEIVKSADNDHLATMFAGACDNLFAKTKEKAQFYVYAYIALIGGDGFKSYGKKCLEAYFDLRQILSTTRQTEAENGVFECDVVMLYVSEFITKENVGKIEIPDLCKLLRLTSFTAYSDLCKTLPSTHYNWLDEKFGWREPASRLYSVCNALLALILVLLCPKEKKLYGAPDKNDFCLRVTTWLAANQEKVSSQLVFPEAIWEHTLMYSLAKLNWHKGESSLIFCWNPPQNKLSFTPFSKWCETNKLNTEWTCNLETLEKLCGKETVEPFLAVMKYVERLDIGSEEWHSALTSMRIFHYRSIVLQCFFVSGKVAKARKLLETCCKNCPQSNETMMLQVIEMQTLLLSDKYLSGVQLGLELLETKEFRELEKVEAIEEAKSPLVVVTSETLFNYVIKLLGYALWRIATRSAEALHSETTITSFALFSQLAWNCGGIVWPKKLAKLHASAERKMNLTPYITYSAVIPVLSSLATVNADETSTIKVSSKPRDAIFESQQKFAKFFFENEPKLKRLLSLEASGGAIQSPSSPVGQKPRLRLSFE</sequence>
<name>A0A4U8UXQ9_STECR</name>
<keyword evidence="3" id="KW-1185">Reference proteome</keyword>
<protein>
    <submittedName>
        <fullName evidence="2">Uncharacterized protein</fullName>
    </submittedName>
</protein>
<proteinExistence type="predicted"/>
<organism evidence="2 3">
    <name type="scientific">Steinernema carpocapsae</name>
    <name type="common">Entomopathogenic nematode</name>
    <dbReference type="NCBI Taxonomy" id="34508"/>
    <lineage>
        <taxon>Eukaryota</taxon>
        <taxon>Metazoa</taxon>
        <taxon>Ecdysozoa</taxon>
        <taxon>Nematoda</taxon>
        <taxon>Chromadorea</taxon>
        <taxon>Rhabditida</taxon>
        <taxon>Tylenchina</taxon>
        <taxon>Panagrolaimomorpha</taxon>
        <taxon>Strongyloidoidea</taxon>
        <taxon>Steinernematidae</taxon>
        <taxon>Steinernema</taxon>
    </lineage>
</organism>
<comment type="caution">
    <text evidence="2">The sequence shown here is derived from an EMBL/GenBank/DDBJ whole genome shotgun (WGS) entry which is preliminary data.</text>
</comment>
<dbReference type="AlphaFoldDB" id="A0A4U8UXQ9"/>
<reference evidence="2 3" key="2">
    <citation type="journal article" date="2019" name="G3 (Bethesda)">
        <title>Hybrid Assembly of the Genome of the Entomopathogenic Nematode Steinernema carpocapsae Identifies the X-Chromosome.</title>
        <authorList>
            <person name="Serra L."/>
            <person name="Macchietto M."/>
            <person name="Macias-Munoz A."/>
            <person name="McGill C.J."/>
            <person name="Rodriguez I.M."/>
            <person name="Rodriguez B."/>
            <person name="Murad R."/>
            <person name="Mortazavi A."/>
        </authorList>
    </citation>
    <scope>NUCLEOTIDE SEQUENCE [LARGE SCALE GENOMIC DNA]</scope>
    <source>
        <strain evidence="2 3">ALL</strain>
    </source>
</reference>
<feature type="region of interest" description="Disordered" evidence="1">
    <location>
        <begin position="703"/>
        <end position="723"/>
    </location>
</feature>
<evidence type="ECO:0000256" key="1">
    <source>
        <dbReference type="SAM" id="MobiDB-lite"/>
    </source>
</evidence>
<gene>
    <name evidence="2" type="ORF">L596_003780</name>
</gene>
<evidence type="ECO:0000313" key="2">
    <source>
        <dbReference type="EMBL" id="TMS36678.1"/>
    </source>
</evidence>
<dbReference type="EMBL" id="AZBU02000001">
    <property type="protein sequence ID" value="TMS36678.1"/>
    <property type="molecule type" value="Genomic_DNA"/>
</dbReference>
<evidence type="ECO:0000313" key="3">
    <source>
        <dbReference type="Proteomes" id="UP000298663"/>
    </source>
</evidence>